<reference evidence="6" key="1">
    <citation type="journal article" date="2021" name="Nat. Commun.">
        <title>Genetic determinants of endophytism in the Arabidopsis root mycobiome.</title>
        <authorList>
            <person name="Mesny F."/>
            <person name="Miyauchi S."/>
            <person name="Thiergart T."/>
            <person name="Pickel B."/>
            <person name="Atanasova L."/>
            <person name="Karlsson M."/>
            <person name="Huettel B."/>
            <person name="Barry K.W."/>
            <person name="Haridas S."/>
            <person name="Chen C."/>
            <person name="Bauer D."/>
            <person name="Andreopoulos W."/>
            <person name="Pangilinan J."/>
            <person name="LaButti K."/>
            <person name="Riley R."/>
            <person name="Lipzen A."/>
            <person name="Clum A."/>
            <person name="Drula E."/>
            <person name="Henrissat B."/>
            <person name="Kohler A."/>
            <person name="Grigoriev I.V."/>
            <person name="Martin F.M."/>
            <person name="Hacquard S."/>
        </authorList>
    </citation>
    <scope>NUCLEOTIDE SEQUENCE</scope>
    <source>
        <strain evidence="6">MPI-CAGE-CH-0243</strain>
    </source>
</reference>
<dbReference type="PANTHER" id="PTHR24123">
    <property type="entry name" value="ANKYRIN REPEAT-CONTAINING"/>
    <property type="match status" value="1"/>
</dbReference>
<dbReference type="Pfam" id="PF12796">
    <property type="entry name" value="Ank_2"/>
    <property type="match status" value="7"/>
</dbReference>
<evidence type="ECO:0000259" key="4">
    <source>
        <dbReference type="Pfam" id="PF22939"/>
    </source>
</evidence>
<feature type="repeat" description="ANK" evidence="3">
    <location>
        <begin position="1000"/>
        <end position="1032"/>
    </location>
</feature>
<organism evidence="6 7">
    <name type="scientific">Dendryphion nanum</name>
    <dbReference type="NCBI Taxonomy" id="256645"/>
    <lineage>
        <taxon>Eukaryota</taxon>
        <taxon>Fungi</taxon>
        <taxon>Dikarya</taxon>
        <taxon>Ascomycota</taxon>
        <taxon>Pezizomycotina</taxon>
        <taxon>Dothideomycetes</taxon>
        <taxon>Pleosporomycetidae</taxon>
        <taxon>Pleosporales</taxon>
        <taxon>Torulaceae</taxon>
        <taxon>Dendryphion</taxon>
    </lineage>
</organism>
<name>A0A9P9IR49_9PLEO</name>
<dbReference type="PROSITE" id="PS50088">
    <property type="entry name" value="ANK_REPEAT"/>
    <property type="match status" value="22"/>
</dbReference>
<feature type="repeat" description="ANK" evidence="3">
    <location>
        <begin position="934"/>
        <end position="966"/>
    </location>
</feature>
<keyword evidence="1" id="KW-0677">Repeat</keyword>
<dbReference type="OrthoDB" id="1577640at2759"/>
<feature type="repeat" description="ANK" evidence="3">
    <location>
        <begin position="1603"/>
        <end position="1632"/>
    </location>
</feature>
<feature type="repeat" description="ANK" evidence="3">
    <location>
        <begin position="1271"/>
        <end position="1300"/>
    </location>
</feature>
<feature type="repeat" description="ANK" evidence="3">
    <location>
        <begin position="967"/>
        <end position="999"/>
    </location>
</feature>
<feature type="repeat" description="ANK" evidence="3">
    <location>
        <begin position="1435"/>
        <end position="1467"/>
    </location>
</feature>
<feature type="repeat" description="ANK" evidence="3">
    <location>
        <begin position="1235"/>
        <end position="1267"/>
    </location>
</feature>
<sequence length="1695" mass="182314">MPALKALESLEEYTVGWISALPLELAAAAAMLDEEHGQPVDFEKPRMDKNTYTWGSIGDHNIVIASLPAGVYGTISAATTASSMLSSFPNIRVGLMVGIGAGISKPEDGYDVRLGDIVVSQPSGRSGGVIQYDLGKVKGADHFERTGSLNMPPEALLKALATLQARHERRPSEVPEILEKMLEANPLMRKPRHGKPGYVHQGKQNDRLFEASYDHVKGLDCRDCGSHQEIVRGVRDSTEPEIHYGIIASGNGLIKNGTTRDSIIQQTDENCICLEMEAAGLMNTFPCLVIRGICDYADSHKNDRWQRYAAATAAAYAKEFLGIVPVEDLKRTEKAVDVLGKISQNVTILGDTMKHTKATVDKLYLDSRQLKIIQWLSPPDPSTNYNKALQQRQEGTGLWFLKSDAFAAWKLQRNSFLWLYGIPGCGKTILSSSIVEHLRTLPGLTLLYFYFDFKDVNKQSLEGVVKSLIGQLYSTCKDVQKPLDALFSASNEGSNQPSCESLCNALLQMIEQAKDVWIILDALDECSTRKGRPAEGLLSWIRELVNSEQRNIHLLVTSRPEEDIQSGLGDLVSEGNKIDIQSNLVTDDISAYIHARVRDGEGLKRWQNRPDIQEEIEEKLIQGANGMFRWAACQIDALEACLDYPMLNNTLVSLPTTLNETYSRILQAIPHEYRQTALRILQFLTFAKRPLRIEEAVDVIAVNVERRPYFSPKNRMPEPKEIMRYCSSLVIMVSRGKQYGEQSTKYAELHLAHFSVKEYLTSDRTGNDIMHVFQDTCASATIARICVAYLLHFDNTTSPKEARSSFPFAWYSARFWIDHARVAESGEQGMMDLIEQLLCHEKDSYKLCYNIYRPDNPWNHEPENDEEGPASSLYYMALGGLERAVKLLLDKGANPNAQGGYYGNALSAASSGGYEQVVKLLLDYGADPNAQGGYYGNALQAASYRGYEQVVKLLLNQGANPNTQGGEYSNALSAASAGGHEQVVKLLLNYGADPNAQGGKYSNALSAASAGGHEQVVKLLLNYGADPNAQDGAYSNSNALSAASYGGYEQVVKLLLNQGADPNAQDGAYSNSNALSAASYGGYEQVVKLLLNQSANLNAQGGKYSNALSAASSRGHEQVVKLLLNYGADPNAQCGDYGNALQAASYGGYEQVVKLLLNQGANLNAQGGKYSNALSAASAGGHEQVVKLLLNYGADPNAQGGFFGNALQAASYGGYEQVVKLLLNQGANPNTQGGEYSNALYAASEEDHEQVVKLLLNYGADPNAQDGFFGNALQTASHGGYEQVVKLLLNYGADPNAQDGDYGNSNALSVASHEGHEQVVKLLLNQGANPNAQGGEYSNALYAASEEGHEQVVKLLLNYGADPNAQGGDYGNALQAASYGGYEQVVKLLLDQGANLNAQGGKYSNALSAASYGGYEQVVKLLLDQDADPNAQGGYYGNALQAASAGGYEQVVKLLLNKGADPNVQGGEYSNALSAASLSGYKQVVKLLLNYGADLNAQGGFFGNALQAASYGGHEQVVKLLLNQGADLNAHGGYHSNALSAASAGGHEQVVKLLLDQDASPNAQGGYYGNALQAASAGGHEQVVKLLLDKGADPNAQGGFFGNALQAASSGGYEQVVKLLLNYGADPNAQGGYYGNALQAASSGGYEQVVKLLLNQGADPNAQGGYYGNALQAASSRGHEQVVKLLLDKGATLPI</sequence>
<accession>A0A9P9IR49</accession>
<dbReference type="Proteomes" id="UP000700596">
    <property type="component" value="Unassembled WGS sequence"/>
</dbReference>
<feature type="repeat" description="ANK" evidence="3">
    <location>
        <begin position="1567"/>
        <end position="1599"/>
    </location>
</feature>
<dbReference type="PANTHER" id="PTHR24123:SF33">
    <property type="entry name" value="PROTEIN HOS4"/>
    <property type="match status" value="1"/>
</dbReference>
<feature type="repeat" description="ANK" evidence="3">
    <location>
        <begin position="1369"/>
        <end position="1401"/>
    </location>
</feature>
<dbReference type="GO" id="GO:0003824">
    <property type="term" value="F:catalytic activity"/>
    <property type="evidence" value="ECO:0007669"/>
    <property type="project" value="InterPro"/>
</dbReference>
<dbReference type="SMART" id="SM00248">
    <property type="entry name" value="ANK"/>
    <property type="match status" value="25"/>
</dbReference>
<protein>
    <submittedName>
        <fullName evidence="6">Multiple ankyrin repeats single kh domain protein</fullName>
    </submittedName>
</protein>
<dbReference type="InterPro" id="IPR051165">
    <property type="entry name" value="Multifunctional_ANK_Repeat"/>
</dbReference>
<dbReference type="InterPro" id="IPR027417">
    <property type="entry name" value="P-loop_NTPase"/>
</dbReference>
<feature type="repeat" description="ANK" evidence="3">
    <location>
        <begin position="1136"/>
        <end position="1168"/>
    </location>
</feature>
<evidence type="ECO:0000256" key="1">
    <source>
        <dbReference type="ARBA" id="ARBA00022737"/>
    </source>
</evidence>
<evidence type="ECO:0000256" key="2">
    <source>
        <dbReference type="ARBA" id="ARBA00023043"/>
    </source>
</evidence>
<feature type="repeat" description="ANK" evidence="3">
    <location>
        <begin position="1666"/>
        <end position="1695"/>
    </location>
</feature>
<keyword evidence="7" id="KW-1185">Reference proteome</keyword>
<feature type="repeat" description="ANK" evidence="3">
    <location>
        <begin position="901"/>
        <end position="933"/>
    </location>
</feature>
<evidence type="ECO:0000313" key="6">
    <source>
        <dbReference type="EMBL" id="KAH7130097.1"/>
    </source>
</evidence>
<feature type="repeat" description="ANK" evidence="3">
    <location>
        <begin position="1633"/>
        <end position="1665"/>
    </location>
</feature>
<dbReference type="Pfam" id="PF22939">
    <property type="entry name" value="WHD_GPIID"/>
    <property type="match status" value="1"/>
</dbReference>
<feature type="repeat" description="ANK" evidence="3">
    <location>
        <begin position="1504"/>
        <end position="1533"/>
    </location>
</feature>
<dbReference type="Gene3D" id="3.40.50.1580">
    <property type="entry name" value="Nucleoside phosphorylase domain"/>
    <property type="match status" value="1"/>
</dbReference>
<dbReference type="EMBL" id="JAGMWT010000004">
    <property type="protein sequence ID" value="KAH7130097.1"/>
    <property type="molecule type" value="Genomic_DNA"/>
</dbReference>
<keyword evidence="2 3" id="KW-0040">ANK repeat</keyword>
<feature type="repeat" description="ANK" evidence="3">
    <location>
        <begin position="1103"/>
        <end position="1135"/>
    </location>
</feature>
<dbReference type="InterPro" id="IPR036770">
    <property type="entry name" value="Ankyrin_rpt-contain_sf"/>
</dbReference>
<feature type="repeat" description="ANK" evidence="3">
    <location>
        <begin position="1468"/>
        <end position="1500"/>
    </location>
</feature>
<proteinExistence type="predicted"/>
<feature type="repeat" description="ANK" evidence="3">
    <location>
        <begin position="1035"/>
        <end position="1067"/>
    </location>
</feature>
<dbReference type="Pfam" id="PF00023">
    <property type="entry name" value="Ank"/>
    <property type="match status" value="3"/>
</dbReference>
<feature type="repeat" description="ANK" evidence="3">
    <location>
        <begin position="1205"/>
        <end position="1234"/>
    </location>
</feature>
<comment type="caution">
    <text evidence="6">The sequence shown here is derived from an EMBL/GenBank/DDBJ whole genome shotgun (WGS) entry which is preliminary data.</text>
</comment>
<dbReference type="InterPro" id="IPR002110">
    <property type="entry name" value="Ankyrin_rpt"/>
</dbReference>
<dbReference type="InterPro" id="IPR054471">
    <property type="entry name" value="GPIID_WHD"/>
</dbReference>
<dbReference type="InterPro" id="IPR056884">
    <property type="entry name" value="NPHP3-like_N"/>
</dbReference>
<feature type="domain" description="Nephrocystin 3-like N-terminal" evidence="5">
    <location>
        <begin position="395"/>
        <end position="559"/>
    </location>
</feature>
<dbReference type="PROSITE" id="PS50297">
    <property type="entry name" value="ANK_REP_REGION"/>
    <property type="match status" value="15"/>
</dbReference>
<feature type="repeat" description="ANK" evidence="3">
    <location>
        <begin position="1070"/>
        <end position="1102"/>
    </location>
</feature>
<feature type="repeat" description="ANK" evidence="3">
    <location>
        <begin position="1169"/>
        <end position="1201"/>
    </location>
</feature>
<dbReference type="Pfam" id="PF24883">
    <property type="entry name" value="NPHP3_N"/>
    <property type="match status" value="1"/>
</dbReference>
<evidence type="ECO:0000313" key="7">
    <source>
        <dbReference type="Proteomes" id="UP000700596"/>
    </source>
</evidence>
<feature type="repeat" description="ANK" evidence="3">
    <location>
        <begin position="1336"/>
        <end position="1368"/>
    </location>
</feature>
<feature type="repeat" description="ANK" evidence="3">
    <location>
        <begin position="1303"/>
        <end position="1335"/>
    </location>
</feature>
<dbReference type="InterPro" id="IPR035994">
    <property type="entry name" value="Nucleoside_phosphorylase_sf"/>
</dbReference>
<feature type="domain" description="GPI inositol-deacylase winged helix" evidence="4">
    <location>
        <begin position="672"/>
        <end position="765"/>
    </location>
</feature>
<dbReference type="GO" id="GO:0009116">
    <property type="term" value="P:nucleoside metabolic process"/>
    <property type="evidence" value="ECO:0007669"/>
    <property type="project" value="InterPro"/>
</dbReference>
<dbReference type="SUPFAM" id="SSF48403">
    <property type="entry name" value="Ankyrin repeat"/>
    <property type="match status" value="3"/>
</dbReference>
<dbReference type="Gene3D" id="3.40.50.300">
    <property type="entry name" value="P-loop containing nucleotide triphosphate hydrolases"/>
    <property type="match status" value="1"/>
</dbReference>
<evidence type="ECO:0000259" key="5">
    <source>
        <dbReference type="Pfam" id="PF24883"/>
    </source>
</evidence>
<dbReference type="Pfam" id="PF13637">
    <property type="entry name" value="Ank_4"/>
    <property type="match status" value="1"/>
</dbReference>
<dbReference type="SUPFAM" id="SSF53167">
    <property type="entry name" value="Purine and uridine phosphorylases"/>
    <property type="match status" value="1"/>
</dbReference>
<gene>
    <name evidence="6" type="ORF">B0J11DRAFT_482400</name>
</gene>
<evidence type="ECO:0000256" key="3">
    <source>
        <dbReference type="PROSITE-ProRule" id="PRU00023"/>
    </source>
</evidence>
<dbReference type="SUPFAM" id="SSF52540">
    <property type="entry name" value="P-loop containing nucleoside triphosphate hydrolases"/>
    <property type="match status" value="1"/>
</dbReference>
<dbReference type="Gene3D" id="1.25.40.20">
    <property type="entry name" value="Ankyrin repeat-containing domain"/>
    <property type="match status" value="4"/>
</dbReference>